<evidence type="ECO:0000313" key="14">
    <source>
        <dbReference type="EMBL" id="GIL41093.1"/>
    </source>
</evidence>
<dbReference type="NCBIfam" id="TIGR00174">
    <property type="entry name" value="miaA"/>
    <property type="match status" value="1"/>
</dbReference>
<keyword evidence="15" id="KW-1185">Reference proteome</keyword>
<evidence type="ECO:0000256" key="4">
    <source>
        <dbReference type="ARBA" id="ARBA00022679"/>
    </source>
</evidence>
<evidence type="ECO:0000256" key="3">
    <source>
        <dbReference type="ARBA" id="ARBA00005842"/>
    </source>
</evidence>
<dbReference type="Proteomes" id="UP000681075">
    <property type="component" value="Unassembled WGS sequence"/>
</dbReference>
<dbReference type="HAMAP" id="MF_00185">
    <property type="entry name" value="IPP_trans"/>
    <property type="match status" value="1"/>
</dbReference>
<dbReference type="Gene3D" id="1.10.20.140">
    <property type="match status" value="1"/>
</dbReference>
<dbReference type="EMBL" id="BOPV01000001">
    <property type="protein sequence ID" value="GIL41093.1"/>
    <property type="molecule type" value="Genomic_DNA"/>
</dbReference>
<dbReference type="PANTHER" id="PTHR11088">
    <property type="entry name" value="TRNA DIMETHYLALLYLTRANSFERASE"/>
    <property type="match status" value="1"/>
</dbReference>
<sequence>MQLYREMRILTARPSTADEAAAPHRLYGTVAMTDAWNVARWRDAALQEIEQARAAGKAPILVGGTGLYLDALLRGLSPVPAIDPDIRAQAIALHAQLGGEAFRAALAKRDPETAARLAPGDTHRLIRAWEVVEGTGQKMGAFRDAPRQGPPPGMNFTLVALLPPREQSYASVEQRFDRMIADGVLDEVARIRDLQLDPALPAMKAHGLRALLGYLDGATTLEDAVAYAKKETRWYVKRQTTWFRHQVPAWPLTAQKQLEQQYSDSAREEVVRFVRSSG</sequence>
<accession>A0A8S8XCC4</accession>
<evidence type="ECO:0000256" key="8">
    <source>
        <dbReference type="ARBA" id="ARBA00022842"/>
    </source>
</evidence>
<comment type="catalytic activity">
    <reaction evidence="9 10 11">
        <text>adenosine(37) in tRNA + dimethylallyl diphosphate = N(6)-dimethylallyladenosine(37) in tRNA + diphosphate</text>
        <dbReference type="Rhea" id="RHEA:26482"/>
        <dbReference type="Rhea" id="RHEA-COMP:10162"/>
        <dbReference type="Rhea" id="RHEA-COMP:10375"/>
        <dbReference type="ChEBI" id="CHEBI:33019"/>
        <dbReference type="ChEBI" id="CHEBI:57623"/>
        <dbReference type="ChEBI" id="CHEBI:74411"/>
        <dbReference type="ChEBI" id="CHEBI:74415"/>
        <dbReference type="EC" id="2.5.1.75"/>
    </reaction>
</comment>
<dbReference type="Gene3D" id="3.40.50.300">
    <property type="entry name" value="P-loop containing nucleotide triphosphate hydrolases"/>
    <property type="match status" value="1"/>
</dbReference>
<evidence type="ECO:0000256" key="9">
    <source>
        <dbReference type="ARBA" id="ARBA00049563"/>
    </source>
</evidence>
<dbReference type="GO" id="GO:0052381">
    <property type="term" value="F:tRNA dimethylallyltransferase activity"/>
    <property type="evidence" value="ECO:0007669"/>
    <property type="project" value="UniProtKB-UniRule"/>
</dbReference>
<dbReference type="InterPro" id="IPR018022">
    <property type="entry name" value="IPT"/>
</dbReference>
<comment type="function">
    <text evidence="2 10 12">Catalyzes the transfer of a dimethylallyl group onto the adenine at position 37 in tRNAs that read codons beginning with uridine, leading to the formation of N6-(dimethylallyl)adenosine (i(6)A).</text>
</comment>
<gene>
    <name evidence="10 14" type="primary">miaA</name>
    <name evidence="14" type="ORF">TMPK1_33300</name>
</gene>
<evidence type="ECO:0000256" key="1">
    <source>
        <dbReference type="ARBA" id="ARBA00001946"/>
    </source>
</evidence>
<reference evidence="14" key="1">
    <citation type="submission" date="2021-02" db="EMBL/GenBank/DDBJ databases">
        <title>Genome sequence of Rhodospirillales sp. strain TMPK1 isolated from soil.</title>
        <authorList>
            <person name="Nakai R."/>
            <person name="Kusada H."/>
            <person name="Tamaki H."/>
        </authorList>
    </citation>
    <scope>NUCLEOTIDE SEQUENCE</scope>
    <source>
        <strain evidence="14">TMPK1</strain>
    </source>
</reference>
<dbReference type="GO" id="GO:0005524">
    <property type="term" value="F:ATP binding"/>
    <property type="evidence" value="ECO:0007669"/>
    <property type="project" value="UniProtKB-UniRule"/>
</dbReference>
<organism evidence="14 15">
    <name type="scientific">Roseiterribacter gracilis</name>
    <dbReference type="NCBI Taxonomy" id="2812848"/>
    <lineage>
        <taxon>Bacteria</taxon>
        <taxon>Pseudomonadati</taxon>
        <taxon>Pseudomonadota</taxon>
        <taxon>Alphaproteobacteria</taxon>
        <taxon>Rhodospirillales</taxon>
        <taxon>Roseiterribacteraceae</taxon>
        <taxon>Roseiterribacter</taxon>
    </lineage>
</organism>
<evidence type="ECO:0000256" key="13">
    <source>
        <dbReference type="RuleBase" id="RU003785"/>
    </source>
</evidence>
<feature type="site" description="Interaction with substrate tRNA" evidence="10">
    <location>
        <position position="87"/>
    </location>
</feature>
<dbReference type="AlphaFoldDB" id="A0A8S8XCC4"/>
<evidence type="ECO:0000313" key="15">
    <source>
        <dbReference type="Proteomes" id="UP000681075"/>
    </source>
</evidence>
<evidence type="ECO:0000256" key="6">
    <source>
        <dbReference type="ARBA" id="ARBA00022741"/>
    </source>
</evidence>
<protein>
    <recommendedName>
        <fullName evidence="10">tRNA dimethylallyltransferase</fullName>
        <ecNumber evidence="10">2.5.1.75</ecNumber>
    </recommendedName>
    <alternativeName>
        <fullName evidence="10">Dimethylallyl diphosphate:tRNA dimethylallyltransferase</fullName>
        <shortName evidence="10">DMAPP:tRNA dimethylallyltransferase</shortName>
        <shortName evidence="10">DMATase</shortName>
    </alternativeName>
    <alternativeName>
        <fullName evidence="10">Isopentenyl-diphosphate:tRNA isopentenyltransferase</fullName>
        <shortName evidence="10">IPP transferase</shortName>
        <shortName evidence="10">IPPT</shortName>
        <shortName evidence="10">IPTase</shortName>
    </alternativeName>
</protein>
<comment type="caution">
    <text evidence="10">Lacks conserved residue(s) required for the propagation of feature annotation.</text>
</comment>
<proteinExistence type="inferred from homology"/>
<evidence type="ECO:0000256" key="12">
    <source>
        <dbReference type="RuleBase" id="RU003784"/>
    </source>
</evidence>
<evidence type="ECO:0000256" key="2">
    <source>
        <dbReference type="ARBA" id="ARBA00003213"/>
    </source>
</evidence>
<evidence type="ECO:0000256" key="10">
    <source>
        <dbReference type="HAMAP-Rule" id="MF_00185"/>
    </source>
</evidence>
<comment type="cofactor">
    <cofactor evidence="1 10">
        <name>Mg(2+)</name>
        <dbReference type="ChEBI" id="CHEBI:18420"/>
    </cofactor>
</comment>
<dbReference type="PANTHER" id="PTHR11088:SF60">
    <property type="entry name" value="TRNA DIMETHYLALLYLTRANSFERASE"/>
    <property type="match status" value="1"/>
</dbReference>
<name>A0A8S8XCC4_9PROT</name>
<dbReference type="InterPro" id="IPR039657">
    <property type="entry name" value="Dimethylallyltransferase"/>
</dbReference>
<keyword evidence="8 10" id="KW-0460">Magnesium</keyword>
<comment type="similarity">
    <text evidence="3 10 13">Belongs to the IPP transferase family.</text>
</comment>
<evidence type="ECO:0000256" key="5">
    <source>
        <dbReference type="ARBA" id="ARBA00022694"/>
    </source>
</evidence>
<evidence type="ECO:0000256" key="11">
    <source>
        <dbReference type="RuleBase" id="RU003783"/>
    </source>
</evidence>
<keyword evidence="7 10" id="KW-0067">ATP-binding</keyword>
<comment type="subunit">
    <text evidence="10">Monomer.</text>
</comment>
<dbReference type="InterPro" id="IPR027417">
    <property type="entry name" value="P-loop_NTPase"/>
</dbReference>
<dbReference type="EC" id="2.5.1.75" evidence="10"/>
<comment type="caution">
    <text evidence="14">The sequence shown here is derived from an EMBL/GenBank/DDBJ whole genome shotgun (WGS) entry which is preliminary data.</text>
</comment>
<feature type="site" description="Interaction with substrate tRNA" evidence="10">
    <location>
        <position position="65"/>
    </location>
</feature>
<dbReference type="Pfam" id="PF01715">
    <property type="entry name" value="IPPT"/>
    <property type="match status" value="1"/>
</dbReference>
<keyword evidence="4 10" id="KW-0808">Transferase</keyword>
<keyword evidence="5 10" id="KW-0819">tRNA processing</keyword>
<evidence type="ECO:0000256" key="7">
    <source>
        <dbReference type="ARBA" id="ARBA00022840"/>
    </source>
</evidence>
<dbReference type="GO" id="GO:0006400">
    <property type="term" value="P:tRNA modification"/>
    <property type="evidence" value="ECO:0007669"/>
    <property type="project" value="TreeGrafter"/>
</dbReference>
<dbReference type="SUPFAM" id="SSF52540">
    <property type="entry name" value="P-loop containing nucleoside triphosphate hydrolases"/>
    <property type="match status" value="1"/>
</dbReference>
<keyword evidence="6 10" id="KW-0547">Nucleotide-binding</keyword>